<reference evidence="4 5" key="2">
    <citation type="submission" date="2024-05" db="EMBL/GenBank/DDBJ databases">
        <authorList>
            <person name="Chen Y."/>
            <person name="Shah S."/>
            <person name="Dougan E. K."/>
            <person name="Thang M."/>
            <person name="Chan C."/>
        </authorList>
    </citation>
    <scope>NUCLEOTIDE SEQUENCE [LARGE SCALE GENOMIC DNA]</scope>
</reference>
<proteinExistence type="predicted"/>
<comment type="caution">
    <text evidence="3">The sequence shown here is derived from an EMBL/GenBank/DDBJ whole genome shotgun (WGS) entry which is preliminary data.</text>
</comment>
<gene>
    <name evidence="3" type="ORF">C1SCF055_LOCUS11531</name>
</gene>
<evidence type="ECO:0000256" key="2">
    <source>
        <dbReference type="SAM" id="Phobius"/>
    </source>
</evidence>
<feature type="region of interest" description="Disordered" evidence="1">
    <location>
        <begin position="79"/>
        <end position="111"/>
    </location>
</feature>
<feature type="transmembrane region" description="Helical" evidence="2">
    <location>
        <begin position="28"/>
        <end position="52"/>
    </location>
</feature>
<keyword evidence="5" id="KW-1185">Reference proteome</keyword>
<name>A0A9P1C2R6_9DINO</name>
<feature type="region of interest" description="Disordered" evidence="1">
    <location>
        <begin position="123"/>
        <end position="163"/>
    </location>
</feature>
<dbReference type="AlphaFoldDB" id="A0A9P1C2R6"/>
<dbReference type="EMBL" id="CAMXCT010000849">
    <property type="protein sequence ID" value="CAI3983971.1"/>
    <property type="molecule type" value="Genomic_DNA"/>
</dbReference>
<dbReference type="Proteomes" id="UP001152797">
    <property type="component" value="Unassembled WGS sequence"/>
</dbReference>
<keyword evidence="2" id="KW-0812">Transmembrane</keyword>
<dbReference type="EMBL" id="CAMXCT020000849">
    <property type="protein sequence ID" value="CAL1137346.1"/>
    <property type="molecule type" value="Genomic_DNA"/>
</dbReference>
<sequence length="594" mass="62693">RHGISCLVLASCALYVARVSVLLHNQRLWWYEAVLVAIATLPSIVAIGIMPLDVWEKETLFSERQPGRNSRLDEVNVVTPKSSAGPARPKSASLAASPKSSPGFLGDVSRASSGALQGPARMLLDDSSVSGSPPRLQLPGVEHRQARNRQSRSQSAPPQVRERSMVRSLQNCCADIQIGGERCEVVGHERPEVTIRNLRQQVPPPAPSPPPFHEEHPMPPPETSHEAALWSGGSPVAVQSPGAPHSADGSPVVALPSAPSSMEPIWSDLALIQLAKASTQQSETPSWRRKFRWPKISYGSRVVLGARFLELLVALSALAVLATSPVLFGFPEADPAPRLPWTKGSFGAVPPLFQGTAALLGSTGDLILAAGPVLRSFRMVEGRWSVMGEPLLLPQAVLGLAEWDGQLVALSSDGLRLLGSMAMSFGVMTLPQRWQNPLELVQVQLEAAQHAALPSRASPPTTAAAALVGNAMAVVLSGAAGLQLCRASNGTALALSFISSLKPVGLLPPETTGLHLSTGGSEPVVLWTVGKNRQLSAVGFDSGRVLATFQAAEDLSIEASSAMFVTGNGSHLLLVTGGPSLAIFSTPYPALDFR</sequence>
<reference evidence="3" key="1">
    <citation type="submission" date="2022-10" db="EMBL/GenBank/DDBJ databases">
        <authorList>
            <person name="Chen Y."/>
            <person name="Dougan E. K."/>
            <person name="Chan C."/>
            <person name="Rhodes N."/>
            <person name="Thang M."/>
        </authorList>
    </citation>
    <scope>NUCLEOTIDE SEQUENCE</scope>
</reference>
<feature type="compositionally biased region" description="Pro residues" evidence="1">
    <location>
        <begin position="202"/>
        <end position="211"/>
    </location>
</feature>
<feature type="region of interest" description="Disordered" evidence="1">
    <location>
        <begin position="198"/>
        <end position="253"/>
    </location>
</feature>
<evidence type="ECO:0000313" key="5">
    <source>
        <dbReference type="Proteomes" id="UP001152797"/>
    </source>
</evidence>
<evidence type="ECO:0000256" key="1">
    <source>
        <dbReference type="SAM" id="MobiDB-lite"/>
    </source>
</evidence>
<keyword evidence="2" id="KW-1133">Transmembrane helix</keyword>
<dbReference type="EMBL" id="CAMXCT030000849">
    <property type="protein sequence ID" value="CAL4771283.1"/>
    <property type="molecule type" value="Genomic_DNA"/>
</dbReference>
<feature type="non-terminal residue" evidence="3">
    <location>
        <position position="594"/>
    </location>
</feature>
<organism evidence="3">
    <name type="scientific">Cladocopium goreaui</name>
    <dbReference type="NCBI Taxonomy" id="2562237"/>
    <lineage>
        <taxon>Eukaryota</taxon>
        <taxon>Sar</taxon>
        <taxon>Alveolata</taxon>
        <taxon>Dinophyceae</taxon>
        <taxon>Suessiales</taxon>
        <taxon>Symbiodiniaceae</taxon>
        <taxon>Cladocopium</taxon>
    </lineage>
</organism>
<evidence type="ECO:0000313" key="3">
    <source>
        <dbReference type="EMBL" id="CAI3983971.1"/>
    </source>
</evidence>
<evidence type="ECO:0000313" key="4">
    <source>
        <dbReference type="EMBL" id="CAL4771283.1"/>
    </source>
</evidence>
<feature type="compositionally biased region" description="Low complexity" evidence="1">
    <location>
        <begin position="86"/>
        <end position="102"/>
    </location>
</feature>
<accession>A0A9P1C2R6</accession>
<keyword evidence="2" id="KW-0472">Membrane</keyword>
<protein>
    <submittedName>
        <fullName evidence="4">Phosphatidylglycerophosphatase and protein-tyrosine phosphatase 1</fullName>
    </submittedName>
</protein>